<name>A0A1X0NK50_9TRYP</name>
<keyword evidence="3" id="KW-1185">Reference proteome</keyword>
<dbReference type="InterPro" id="IPR010736">
    <property type="entry name" value="SHIPPO-rpt"/>
</dbReference>
<feature type="region of interest" description="Disordered" evidence="1">
    <location>
        <begin position="292"/>
        <end position="341"/>
    </location>
</feature>
<dbReference type="OrthoDB" id="406368at2759"/>
<dbReference type="EMBL" id="NBCO01000038">
    <property type="protein sequence ID" value="ORC85056.1"/>
    <property type="molecule type" value="Genomic_DNA"/>
</dbReference>
<gene>
    <name evidence="2" type="ORF">TM35_000381310</name>
</gene>
<feature type="region of interest" description="Disordered" evidence="1">
    <location>
        <begin position="877"/>
        <end position="896"/>
    </location>
</feature>
<feature type="compositionally biased region" description="Basic and acidic residues" evidence="1">
    <location>
        <begin position="385"/>
        <end position="400"/>
    </location>
</feature>
<feature type="compositionally biased region" description="Polar residues" evidence="1">
    <location>
        <begin position="176"/>
        <end position="185"/>
    </location>
</feature>
<evidence type="ECO:0000256" key="1">
    <source>
        <dbReference type="SAM" id="MobiDB-lite"/>
    </source>
</evidence>
<proteinExistence type="predicted"/>
<dbReference type="VEuPathDB" id="TriTrypDB:TM35_000381310"/>
<feature type="compositionally biased region" description="Polar residues" evidence="1">
    <location>
        <begin position="1956"/>
        <end position="1967"/>
    </location>
</feature>
<feature type="compositionally biased region" description="Low complexity" evidence="1">
    <location>
        <begin position="1430"/>
        <end position="1448"/>
    </location>
</feature>
<organism evidence="2 3">
    <name type="scientific">Trypanosoma theileri</name>
    <dbReference type="NCBI Taxonomy" id="67003"/>
    <lineage>
        <taxon>Eukaryota</taxon>
        <taxon>Discoba</taxon>
        <taxon>Euglenozoa</taxon>
        <taxon>Kinetoplastea</taxon>
        <taxon>Metakinetoplastina</taxon>
        <taxon>Trypanosomatida</taxon>
        <taxon>Trypanosomatidae</taxon>
        <taxon>Trypanosoma</taxon>
    </lineage>
</organism>
<dbReference type="RefSeq" id="XP_028879122.1">
    <property type="nucleotide sequence ID" value="XM_029029545.1"/>
</dbReference>
<evidence type="ECO:0008006" key="4">
    <source>
        <dbReference type="Google" id="ProtNLM"/>
    </source>
</evidence>
<feature type="compositionally biased region" description="Low complexity" evidence="1">
    <location>
        <begin position="293"/>
        <end position="325"/>
    </location>
</feature>
<reference evidence="2 3" key="1">
    <citation type="submission" date="2017-03" db="EMBL/GenBank/DDBJ databases">
        <title>An alternative strategy for trypanosome survival in the mammalian bloodstream revealed through genome and transcriptome analysis of the ubiquitous bovine parasite Trypanosoma (Megatrypanum) theileri.</title>
        <authorList>
            <person name="Kelly S."/>
            <person name="Ivens A."/>
            <person name="Mott A."/>
            <person name="O'Neill E."/>
            <person name="Emms D."/>
            <person name="Macleod O."/>
            <person name="Voorheis P."/>
            <person name="Matthews J."/>
            <person name="Matthews K."/>
            <person name="Carrington M."/>
        </authorList>
    </citation>
    <scope>NUCLEOTIDE SEQUENCE [LARGE SCALE GENOMIC DNA]</scope>
    <source>
        <strain evidence="2">Edinburgh</strain>
    </source>
</reference>
<feature type="region of interest" description="Disordered" evidence="1">
    <location>
        <begin position="1112"/>
        <end position="1139"/>
    </location>
</feature>
<feature type="compositionally biased region" description="Low complexity" evidence="1">
    <location>
        <begin position="624"/>
        <end position="633"/>
    </location>
</feature>
<feature type="region of interest" description="Disordered" evidence="1">
    <location>
        <begin position="1948"/>
        <end position="1967"/>
    </location>
</feature>
<dbReference type="GeneID" id="39989325"/>
<accession>A0A1X0NK50</accession>
<feature type="compositionally biased region" description="Polar residues" evidence="1">
    <location>
        <begin position="1022"/>
        <end position="1033"/>
    </location>
</feature>
<dbReference type="PANTHER" id="PTHR21580:SF60">
    <property type="entry name" value="SPERM-TAIL PG-RICH REPEAT-CONTAINING PROTEIN 2"/>
    <property type="match status" value="1"/>
</dbReference>
<sequence length="1967" mass="210171">MDLYPERDGVDPEDLQAQVDQLYSHILASVDVSLDDDVDNSRRSFSSRRSMTVGGSMEVKQRSQQTVSLATERRSKLLMRGVSEGTKFVSVPDCSCGEGGEKISFSADLTTSTKAAAEVRDEGEGCLCSCHHSPLCCAAHHPLHAVKEKNSSSSFSKHMSKTILRPGAAGVLPQSLRRQPPSTFGSGRKGMSEPVKKNSTPGPGSYFWNDDHELHVKSSSSVHRTLSGRGDGSGGRQETQKVSSMKEDSLEVLKRQFSLTCQCYWKEFPDIEIPTNPSAHAVNCPYQHIRTTSIKSSDSSRSSQSSYSENSFPEVNNNNNNNNNNNRKHRSNAAPVVVSPRRGVCNSTKKVRGAVFGTSPRRTIFAEQHLLQQSENTLNESGKPTSREGAKSMEKNENIPKNRKNSSLRNLTPSRQLQLGEVDTVPGPGAYNVSSAFDVVAKKDKTRGVSIGRAARKLHTMTESPGPGAYYTDTTGGKDDQSKKKNYFLTSSPRRLQLSATTKEETGPGPCEYSTEKTILTDARHKNAPAFSFGRAKLPECAKTLFRASPAEKVDDIPGPGTYDISTVSHETGGAPVSGRTAIITTARRNDDMWRGVYYKPDDIPGPGTYTVAKEERGPAYSLGTRPTEYTEPTPGPGQYMIPDESSGPQWTMSARRSSPNIKEPSPGPGEYFVPIYDLRREHSKAPLFTTAPRLLHDDTNEAAKNPGPGNYDITSTMDAARTVVMGTAERTTNLEGESSEIPGPGSYMVQHSTQERRIAVPILGTSSPRFESETVSGSVNPNLGPGYYDLDAQSKLMNQRSAVLGSAPRTSSFIPQDMTTDAGPGSYEIVVPKDGPFFSIGQRLPDNTAEKEITPGPGVYDVQELTTGRSAVVGSAARFQPSEEEKASNEVPGPGAYTTVVPPISSSPAVIFGTSPRMLEPEGNGENNYSKNNLGPGNYDPQDIRGNIPGAAWGTSLRFTEENGQKEIPGPGAYEILSQSPVQNIIFGTAGEKSNWLVPTGVADQPGPGSYIPQDPKERGTSTVVFGSSPQHMLSPEERENLIKTNLGPGTYDAKIQTPHAFHATFGNTKVGRIEEMPIDPIPGPGQYSPENVNNPSSRTVVFGTASRNQLQTEGNDIPGPGAYEPMDTSNTGVQSGPVTFSTAVRFDSPELVKGNNGNKGDTPGPGAYSLERYMESTTSGGAVIIGTGPRILDHEQRERAQLPGPGQYTPLDTVTMAKTSVYTFSTEPRMAVNGGNGYNSNTNAPGPGAYDVAVPTFTAPTTRFGTEERKLEPSTLEEIPGPGTYDVNTAVRAISSTGPSYLFPTAPRELPANSSDTPGPGQYEGNLVETFLGGDTKAPSFPTGPRFSEVKNNNLLPGPGQYTPSHPQWEASKVYSFSTGGKQPLNGDEVDFPGPGTYSPNQILPSSGAPIFGTEPRRIGLSADDLGNVDNGTSNKNNNNNNNPGPGYYNVTLPPSGPAVSFGVATREIMQNKNDEGAPGPGTYDVVSRVPEGPVFSMHRTAPRGTSLAEMENSQIPGPGAYSVPPVFPATEGVGAAISFVKAERFQVPDSAQEGTPGPGFYSPQYFDQATGCFIARAPRLAEVNDGSGKIDIPGPGHYEVNRHDNIFDTTVNGGVAMRFTASRFSGNGEGNTSDIPGPASYNISETTNAGTTISFPQAPRFVVSELKNAAMQPGPGEYSIPSSLHPSMGAVAHSFGTSTRMESPTDAVNTPGPGSYDASRYAARFMSGPAFTLQGKPTYIDEKETVDYPGPGAYCPRPVETVRTTSFGVPTTVDPDAVFAAHVNSTPGPGTYVIPPTLSQQTVTFGTAGRMTEVKEDLPGPGAYLTSGPVIIPSQPAFSFGNAPRPDIVPSTQYDLPGPGEYHHPIDPKPSVPVFTFTGAERFNDMETLGGIGPGQYYNLGSAGSQDGRVYTFPTALRTVTGTTPTSTGNIGPGEYFHPHRWELAERGPTFPPQNISPSTNKKR</sequence>
<evidence type="ECO:0000313" key="2">
    <source>
        <dbReference type="EMBL" id="ORC85056.1"/>
    </source>
</evidence>
<feature type="region of interest" description="Disordered" evidence="1">
    <location>
        <begin position="38"/>
        <end position="68"/>
    </location>
</feature>
<feature type="compositionally biased region" description="Polar residues" evidence="1">
    <location>
        <begin position="647"/>
        <end position="661"/>
    </location>
</feature>
<feature type="region of interest" description="Disordered" evidence="1">
    <location>
        <begin position="1013"/>
        <end position="1036"/>
    </location>
</feature>
<evidence type="ECO:0000313" key="3">
    <source>
        <dbReference type="Proteomes" id="UP000192257"/>
    </source>
</evidence>
<comment type="caution">
    <text evidence="2">The sequence shown here is derived from an EMBL/GenBank/DDBJ whole genome shotgun (WGS) entry which is preliminary data.</text>
</comment>
<feature type="region of interest" description="Disordered" evidence="1">
    <location>
        <begin position="1426"/>
        <end position="1448"/>
    </location>
</feature>
<feature type="compositionally biased region" description="Polar residues" evidence="1">
    <location>
        <begin position="371"/>
        <end position="384"/>
    </location>
</feature>
<dbReference type="Proteomes" id="UP000192257">
    <property type="component" value="Unassembled WGS sequence"/>
</dbReference>
<dbReference type="PANTHER" id="PTHR21580">
    <property type="entry name" value="SHIPPO-1-RELATED"/>
    <property type="match status" value="1"/>
</dbReference>
<feature type="compositionally biased region" description="Polar residues" evidence="1">
    <location>
        <begin position="1129"/>
        <end position="1139"/>
    </location>
</feature>
<dbReference type="InterPro" id="IPR051291">
    <property type="entry name" value="CIMAP"/>
</dbReference>
<feature type="region of interest" description="Disordered" evidence="1">
    <location>
        <begin position="620"/>
        <end position="669"/>
    </location>
</feature>
<dbReference type="Pfam" id="PF07004">
    <property type="entry name" value="SHIPPO-rpt"/>
    <property type="match status" value="19"/>
</dbReference>
<feature type="region of interest" description="Disordered" evidence="1">
    <location>
        <begin position="169"/>
        <end position="248"/>
    </location>
</feature>
<protein>
    <recommendedName>
        <fullName evidence="4">Sperm-tail PG-rich repeat</fullName>
    </recommendedName>
</protein>
<feature type="region of interest" description="Disordered" evidence="1">
    <location>
        <begin position="371"/>
        <end position="415"/>
    </location>
</feature>
<feature type="region of interest" description="Disordered" evidence="1">
    <location>
        <begin position="461"/>
        <end position="485"/>
    </location>
</feature>